<evidence type="ECO:0000256" key="5">
    <source>
        <dbReference type="SAM" id="Phobius"/>
    </source>
</evidence>
<dbReference type="InterPro" id="IPR011712">
    <property type="entry name" value="Sig_transdc_His_kin_sub3_dim/P"/>
</dbReference>
<dbReference type="Gene3D" id="1.20.5.1930">
    <property type="match status" value="1"/>
</dbReference>
<protein>
    <submittedName>
        <fullName evidence="7">Sensor histidine kinase</fullName>
    </submittedName>
</protein>
<evidence type="ECO:0000256" key="3">
    <source>
        <dbReference type="ARBA" id="ARBA00023012"/>
    </source>
</evidence>
<dbReference type="PANTHER" id="PTHR24421">
    <property type="entry name" value="NITRATE/NITRITE SENSOR PROTEIN NARX-RELATED"/>
    <property type="match status" value="1"/>
</dbReference>
<dbReference type="Gene3D" id="3.30.565.10">
    <property type="entry name" value="Histidine kinase-like ATPase, C-terminal domain"/>
    <property type="match status" value="1"/>
</dbReference>
<evidence type="ECO:0000256" key="4">
    <source>
        <dbReference type="SAM" id="MobiDB-lite"/>
    </source>
</evidence>
<keyword evidence="1" id="KW-0808">Transferase</keyword>
<keyword evidence="3" id="KW-0902">Two-component regulatory system</keyword>
<evidence type="ECO:0000313" key="7">
    <source>
        <dbReference type="EMBL" id="MDO3381994.1"/>
    </source>
</evidence>
<keyword evidence="2 7" id="KW-0418">Kinase</keyword>
<evidence type="ECO:0000313" key="8">
    <source>
        <dbReference type="Proteomes" id="UP001168380"/>
    </source>
</evidence>
<dbReference type="GO" id="GO:0016301">
    <property type="term" value="F:kinase activity"/>
    <property type="evidence" value="ECO:0007669"/>
    <property type="project" value="UniProtKB-KW"/>
</dbReference>
<evidence type="ECO:0000259" key="6">
    <source>
        <dbReference type="Pfam" id="PF07730"/>
    </source>
</evidence>
<evidence type="ECO:0000256" key="1">
    <source>
        <dbReference type="ARBA" id="ARBA00022679"/>
    </source>
</evidence>
<keyword evidence="5" id="KW-1133">Transmembrane helix</keyword>
<feature type="transmembrane region" description="Helical" evidence="5">
    <location>
        <begin position="55"/>
        <end position="72"/>
    </location>
</feature>
<dbReference type="InterPro" id="IPR050482">
    <property type="entry name" value="Sensor_HK_TwoCompSys"/>
</dbReference>
<keyword evidence="8" id="KW-1185">Reference proteome</keyword>
<evidence type="ECO:0000256" key="2">
    <source>
        <dbReference type="ARBA" id="ARBA00022777"/>
    </source>
</evidence>
<feature type="domain" description="Signal transduction histidine kinase subgroup 3 dimerisation and phosphoacceptor" evidence="6">
    <location>
        <begin position="189"/>
        <end position="255"/>
    </location>
</feature>
<name>A0ABT8TD14_9GAMM</name>
<dbReference type="Pfam" id="PF07730">
    <property type="entry name" value="HisKA_3"/>
    <property type="match status" value="1"/>
</dbReference>
<sequence>MTLSNTDQFAPEARKRSTENGPQYFGNDRLYYLWLLFSAYYFIPVFALPLTGWKLAFALTGYAAFVACYISIRFLPQKLWPFVVITLLIVATLSSLVTPGASNFFMYTGFFLGVILPLGYFIGAVALIIAGTYWLGEMIGYPFLFYSLYIMIGAPTIGMIGVVERLRARSAQREQQSLEEIRALAQSLERERIARDLHDVIGHTLSTIALKAELAQKLLQREQTDQADNELTQLQAITRDGLRQVRETISGVHRTTLAAELENLSLRMSEQGIAFSREGEVPSLAPEADTALALVLKELTTNLLRHSNAKHCRLTLTQEADAYHVHLKDDGVVRKFTEGNGLRGIRERLQVLGGQFNLSIDRGFGAHIRLPITPKVAGSPQ</sequence>
<feature type="transmembrane region" description="Helical" evidence="5">
    <location>
        <begin position="110"/>
        <end position="135"/>
    </location>
</feature>
<feature type="transmembrane region" description="Helical" evidence="5">
    <location>
        <begin position="141"/>
        <end position="163"/>
    </location>
</feature>
<feature type="transmembrane region" description="Helical" evidence="5">
    <location>
        <begin position="78"/>
        <end position="98"/>
    </location>
</feature>
<feature type="region of interest" description="Disordered" evidence="4">
    <location>
        <begin position="1"/>
        <end position="20"/>
    </location>
</feature>
<accession>A0ABT8TD14</accession>
<dbReference type="EMBL" id="JAULRT010000047">
    <property type="protein sequence ID" value="MDO3381994.1"/>
    <property type="molecule type" value="Genomic_DNA"/>
</dbReference>
<dbReference type="Proteomes" id="UP001168380">
    <property type="component" value="Unassembled WGS sequence"/>
</dbReference>
<keyword evidence="5" id="KW-0812">Transmembrane</keyword>
<organism evidence="7 8">
    <name type="scientific">Gilvimarinus algae</name>
    <dbReference type="NCBI Taxonomy" id="3058037"/>
    <lineage>
        <taxon>Bacteria</taxon>
        <taxon>Pseudomonadati</taxon>
        <taxon>Pseudomonadota</taxon>
        <taxon>Gammaproteobacteria</taxon>
        <taxon>Cellvibrionales</taxon>
        <taxon>Cellvibrionaceae</taxon>
        <taxon>Gilvimarinus</taxon>
    </lineage>
</organism>
<comment type="caution">
    <text evidence="7">The sequence shown here is derived from an EMBL/GenBank/DDBJ whole genome shotgun (WGS) entry which is preliminary data.</text>
</comment>
<gene>
    <name evidence="7" type="ORF">QWI16_07380</name>
</gene>
<dbReference type="SUPFAM" id="SSF55874">
    <property type="entry name" value="ATPase domain of HSP90 chaperone/DNA topoisomerase II/histidine kinase"/>
    <property type="match status" value="1"/>
</dbReference>
<dbReference type="RefSeq" id="WP_302712146.1">
    <property type="nucleotide sequence ID" value="NZ_JAULRT010000047.1"/>
</dbReference>
<proteinExistence type="predicted"/>
<dbReference type="PANTHER" id="PTHR24421:SF63">
    <property type="entry name" value="SENSOR HISTIDINE KINASE DESK"/>
    <property type="match status" value="1"/>
</dbReference>
<dbReference type="CDD" id="cd16917">
    <property type="entry name" value="HATPase_UhpB-NarQ-NarX-like"/>
    <property type="match status" value="1"/>
</dbReference>
<reference evidence="7" key="1">
    <citation type="submission" date="2023-07" db="EMBL/GenBank/DDBJ databases">
        <title>Gilvimarinus algae sp. nov., isolated from the surface of Kelp.</title>
        <authorList>
            <person name="Sun Y.Y."/>
            <person name="Gong Y."/>
            <person name="Du Z.J."/>
        </authorList>
    </citation>
    <scope>NUCLEOTIDE SEQUENCE</scope>
    <source>
        <strain evidence="7">SDUM040014</strain>
    </source>
</reference>
<dbReference type="InterPro" id="IPR036890">
    <property type="entry name" value="HATPase_C_sf"/>
</dbReference>
<keyword evidence="5" id="KW-0472">Membrane</keyword>
<feature type="transmembrane region" description="Helical" evidence="5">
    <location>
        <begin position="30"/>
        <end position="48"/>
    </location>
</feature>